<evidence type="ECO:0000313" key="6">
    <source>
        <dbReference type="EMBL" id="ORA32237.1"/>
    </source>
</evidence>
<dbReference type="EMBL" id="MVHM01000025">
    <property type="protein sequence ID" value="ORA32237.1"/>
    <property type="molecule type" value="Genomic_DNA"/>
</dbReference>
<evidence type="ECO:0000256" key="1">
    <source>
        <dbReference type="ARBA" id="ARBA00022603"/>
    </source>
</evidence>
<reference evidence="5 8" key="2">
    <citation type="journal article" date="2019" name="Emerg. Microbes Infect.">
        <title>Comprehensive subspecies identification of 175 nontuberculous mycobacteria species based on 7547 genomic profiles.</title>
        <authorList>
            <person name="Matsumoto Y."/>
            <person name="Kinjo T."/>
            <person name="Motooka D."/>
            <person name="Nabeya D."/>
            <person name="Jung N."/>
            <person name="Uechi K."/>
            <person name="Horii T."/>
            <person name="Iida T."/>
            <person name="Fujita J."/>
            <person name="Nakamura S."/>
        </authorList>
    </citation>
    <scope>NUCLEOTIDE SEQUENCE [LARGE SCALE GENOMIC DNA]</scope>
    <source>
        <strain evidence="5 8">JCM 12687</strain>
    </source>
</reference>
<dbReference type="Gene3D" id="3.40.50.150">
    <property type="entry name" value="Vaccinia Virus protein VP39"/>
    <property type="match status" value="1"/>
</dbReference>
<dbReference type="GO" id="GO:0008168">
    <property type="term" value="F:methyltransferase activity"/>
    <property type="evidence" value="ECO:0007669"/>
    <property type="project" value="UniProtKB-KW"/>
</dbReference>
<dbReference type="EMBL" id="AP022606">
    <property type="protein sequence ID" value="BBZ13802.1"/>
    <property type="molecule type" value="Genomic_DNA"/>
</dbReference>
<dbReference type="PANTHER" id="PTHR43464:SF19">
    <property type="entry name" value="UBIQUINONE BIOSYNTHESIS O-METHYLTRANSFERASE, MITOCHONDRIAL"/>
    <property type="match status" value="1"/>
</dbReference>
<dbReference type="RefSeq" id="WP_083134192.1">
    <property type="nucleotide sequence ID" value="NZ_AP022606.1"/>
</dbReference>
<keyword evidence="2" id="KW-0808">Transferase</keyword>
<dbReference type="Pfam" id="PF13649">
    <property type="entry name" value="Methyltransf_25"/>
    <property type="match status" value="1"/>
</dbReference>
<gene>
    <name evidence="6" type="ORF">BST20_25475</name>
    <name evidence="5" type="ORF">MBRA_39970</name>
</gene>
<organism evidence="6 7">
    <name type="scientific">Mycobacterium branderi</name>
    <dbReference type="NCBI Taxonomy" id="43348"/>
    <lineage>
        <taxon>Bacteria</taxon>
        <taxon>Bacillati</taxon>
        <taxon>Actinomycetota</taxon>
        <taxon>Actinomycetes</taxon>
        <taxon>Mycobacteriales</taxon>
        <taxon>Mycobacteriaceae</taxon>
        <taxon>Mycobacterium</taxon>
    </lineage>
</organism>
<protein>
    <submittedName>
        <fullName evidence="6">SAM-dependent methyltransferase</fullName>
    </submittedName>
</protein>
<proteinExistence type="predicted"/>
<evidence type="ECO:0000313" key="5">
    <source>
        <dbReference type="EMBL" id="BBZ13802.1"/>
    </source>
</evidence>
<evidence type="ECO:0000259" key="4">
    <source>
        <dbReference type="Pfam" id="PF13649"/>
    </source>
</evidence>
<evidence type="ECO:0000313" key="7">
    <source>
        <dbReference type="Proteomes" id="UP000192441"/>
    </source>
</evidence>
<evidence type="ECO:0000256" key="2">
    <source>
        <dbReference type="ARBA" id="ARBA00022679"/>
    </source>
</evidence>
<dbReference type="PANTHER" id="PTHR43464">
    <property type="entry name" value="METHYLTRANSFERASE"/>
    <property type="match status" value="1"/>
</dbReference>
<feature type="domain" description="Methyltransferase" evidence="4">
    <location>
        <begin position="149"/>
        <end position="245"/>
    </location>
</feature>
<evidence type="ECO:0000313" key="8">
    <source>
        <dbReference type="Proteomes" id="UP000467379"/>
    </source>
</evidence>
<sequence>MDDPARSSIDSSTLRAAMVRRLYRRSVASGQITLPAVPAMLGEYVTMCHNVFAGMGVEVTADQFAQLKTVLADQLAQAYTASSRSNIVISYHAPFGTTLHYSVAVETSTIEGEYDHWVATREGPLFGAEPDARVWVLASEIPDPTNHPVLDIGAGTGRNALALARRGHPVDAVEMSPKFAHIIRYEAERESLDVRIVEGDVFEAADGLRRDYRLIVLSEVVPDFRTTQQLRAMFELAAQRLAPGGCLVFNAFVARDDYTPDDAARELGQQCNTMVFTRDEMTAAAARLPLDLVADDSAYEYEKTHLPEGAWPPTGWYENWANGLDLFDVAPEQSPIELRWLVYQRRP</sequence>
<dbReference type="GO" id="GO:0032259">
    <property type="term" value="P:methylation"/>
    <property type="evidence" value="ECO:0007669"/>
    <property type="project" value="UniProtKB-KW"/>
</dbReference>
<reference evidence="5" key="3">
    <citation type="submission" date="2020-02" db="EMBL/GenBank/DDBJ databases">
        <authorList>
            <person name="Matsumoto Y."/>
            <person name="Motooka D."/>
            <person name="Nakamura S."/>
        </authorList>
    </citation>
    <scope>NUCLEOTIDE SEQUENCE</scope>
    <source>
        <strain evidence="5">JCM 12687</strain>
    </source>
</reference>
<evidence type="ECO:0000256" key="3">
    <source>
        <dbReference type="ARBA" id="ARBA00022691"/>
    </source>
</evidence>
<dbReference type="Proteomes" id="UP000192441">
    <property type="component" value="Unassembled WGS sequence"/>
</dbReference>
<dbReference type="InterPro" id="IPR029063">
    <property type="entry name" value="SAM-dependent_MTases_sf"/>
</dbReference>
<keyword evidence="3" id="KW-0949">S-adenosyl-L-methionine</keyword>
<dbReference type="InterPro" id="IPR041698">
    <property type="entry name" value="Methyltransf_25"/>
</dbReference>
<name>A0A7I7WAA9_9MYCO</name>
<dbReference type="Proteomes" id="UP000467379">
    <property type="component" value="Chromosome"/>
</dbReference>
<keyword evidence="8" id="KW-1185">Reference proteome</keyword>
<dbReference type="AlphaFoldDB" id="A0A7I7WAA9"/>
<dbReference type="SUPFAM" id="SSF53335">
    <property type="entry name" value="S-adenosyl-L-methionine-dependent methyltransferases"/>
    <property type="match status" value="1"/>
</dbReference>
<dbReference type="OrthoDB" id="9786503at2"/>
<accession>A0A7I7WAA9</accession>
<keyword evidence="1 6" id="KW-0489">Methyltransferase</keyword>
<reference evidence="6 7" key="1">
    <citation type="submission" date="2016-12" db="EMBL/GenBank/DDBJ databases">
        <title>The new phylogeny of genus Mycobacterium.</title>
        <authorList>
            <person name="Tortoli E."/>
            <person name="Trovato A."/>
            <person name="Cirillo D.M."/>
        </authorList>
    </citation>
    <scope>NUCLEOTIDE SEQUENCE [LARGE SCALE GENOMIC DNA]</scope>
    <source>
        <strain evidence="6 7">DSM 44624</strain>
    </source>
</reference>
<dbReference type="CDD" id="cd02440">
    <property type="entry name" value="AdoMet_MTases"/>
    <property type="match status" value="1"/>
</dbReference>